<sequence>MLPGQANGTYLQQKKNCADYVVSVVSRSLVWLFDFSLFIGTSITLKCYHHVLFMDFVH</sequence>
<keyword evidence="1" id="KW-0812">Transmembrane</keyword>
<keyword evidence="1" id="KW-0472">Membrane</keyword>
<dbReference type="InParanoid" id="K3YXK5"/>
<evidence type="ECO:0000313" key="2">
    <source>
        <dbReference type="EnsemblPlants" id="KQL30163"/>
    </source>
</evidence>
<keyword evidence="1" id="KW-1133">Transmembrane helix</keyword>
<accession>K3YXK5</accession>
<dbReference type="EnsemblPlants" id="KQL30163">
    <property type="protein sequence ID" value="KQL30163"/>
    <property type="gene ID" value="SETIT_019001mg"/>
</dbReference>
<dbReference type="Gramene" id="KQL30163">
    <property type="protein sequence ID" value="KQL30163"/>
    <property type="gene ID" value="SETIT_019001mg"/>
</dbReference>
<dbReference type="AlphaFoldDB" id="K3YXK5"/>
<organism evidence="2 3">
    <name type="scientific">Setaria italica</name>
    <name type="common">Foxtail millet</name>
    <name type="synonym">Panicum italicum</name>
    <dbReference type="NCBI Taxonomy" id="4555"/>
    <lineage>
        <taxon>Eukaryota</taxon>
        <taxon>Viridiplantae</taxon>
        <taxon>Streptophyta</taxon>
        <taxon>Embryophyta</taxon>
        <taxon>Tracheophyta</taxon>
        <taxon>Spermatophyta</taxon>
        <taxon>Magnoliopsida</taxon>
        <taxon>Liliopsida</taxon>
        <taxon>Poales</taxon>
        <taxon>Poaceae</taxon>
        <taxon>PACMAD clade</taxon>
        <taxon>Panicoideae</taxon>
        <taxon>Panicodae</taxon>
        <taxon>Paniceae</taxon>
        <taxon>Cenchrinae</taxon>
        <taxon>Setaria</taxon>
    </lineage>
</organism>
<name>K3YXK5_SETIT</name>
<protein>
    <submittedName>
        <fullName evidence="2">Uncharacterized protein</fullName>
    </submittedName>
</protein>
<reference evidence="2" key="2">
    <citation type="submission" date="2018-08" db="UniProtKB">
        <authorList>
            <consortium name="EnsemblPlants"/>
        </authorList>
    </citation>
    <scope>IDENTIFICATION</scope>
    <source>
        <strain evidence="2">Yugu1</strain>
    </source>
</reference>
<dbReference type="EMBL" id="AGNK02000399">
    <property type="status" value="NOT_ANNOTATED_CDS"/>
    <property type="molecule type" value="Genomic_DNA"/>
</dbReference>
<proteinExistence type="predicted"/>
<keyword evidence="3" id="KW-1185">Reference proteome</keyword>
<dbReference type="HOGENOM" id="CLU_2982646_0_0_1"/>
<feature type="transmembrane region" description="Helical" evidence="1">
    <location>
        <begin position="29"/>
        <end position="48"/>
    </location>
</feature>
<dbReference type="Proteomes" id="UP000004995">
    <property type="component" value="Unassembled WGS sequence"/>
</dbReference>
<evidence type="ECO:0000256" key="1">
    <source>
        <dbReference type="SAM" id="Phobius"/>
    </source>
</evidence>
<evidence type="ECO:0000313" key="3">
    <source>
        <dbReference type="Proteomes" id="UP000004995"/>
    </source>
</evidence>
<reference evidence="3" key="1">
    <citation type="journal article" date="2012" name="Nat. Biotechnol.">
        <title>Reference genome sequence of the model plant Setaria.</title>
        <authorList>
            <person name="Bennetzen J.L."/>
            <person name="Schmutz J."/>
            <person name="Wang H."/>
            <person name="Percifield R."/>
            <person name="Hawkins J."/>
            <person name="Pontaroli A.C."/>
            <person name="Estep M."/>
            <person name="Feng L."/>
            <person name="Vaughn J.N."/>
            <person name="Grimwood J."/>
            <person name="Jenkins J."/>
            <person name="Barry K."/>
            <person name="Lindquist E."/>
            <person name="Hellsten U."/>
            <person name="Deshpande S."/>
            <person name="Wang X."/>
            <person name="Wu X."/>
            <person name="Mitros T."/>
            <person name="Triplett J."/>
            <person name="Yang X."/>
            <person name="Ye C.Y."/>
            <person name="Mauro-Herrera M."/>
            <person name="Wang L."/>
            <person name="Li P."/>
            <person name="Sharma M."/>
            <person name="Sharma R."/>
            <person name="Ronald P.C."/>
            <person name="Panaud O."/>
            <person name="Kellogg E.A."/>
            <person name="Brutnell T.P."/>
            <person name="Doust A.N."/>
            <person name="Tuskan G.A."/>
            <person name="Rokhsar D."/>
            <person name="Devos K.M."/>
        </authorList>
    </citation>
    <scope>NUCLEOTIDE SEQUENCE [LARGE SCALE GENOMIC DNA]</scope>
    <source>
        <strain evidence="3">cv. Yugu1</strain>
    </source>
</reference>